<feature type="domain" description="Reverse transcriptase Ty1/copia-type" evidence="1">
    <location>
        <begin position="54"/>
        <end position="184"/>
    </location>
</feature>
<protein>
    <submittedName>
        <fullName evidence="2">Ribonuclease H-like domain-containing protein</fullName>
    </submittedName>
</protein>
<reference evidence="2" key="2">
    <citation type="submission" date="2022-01" db="EMBL/GenBank/DDBJ databases">
        <authorList>
            <person name="Yamashiro T."/>
            <person name="Shiraishi A."/>
            <person name="Satake H."/>
            <person name="Nakayama K."/>
        </authorList>
    </citation>
    <scope>NUCLEOTIDE SEQUENCE</scope>
</reference>
<reference evidence="2" key="1">
    <citation type="journal article" date="2022" name="Int. J. Mol. Sci.">
        <title>Draft Genome of Tanacetum Coccineum: Genomic Comparison of Closely Related Tanacetum-Family Plants.</title>
        <authorList>
            <person name="Yamashiro T."/>
            <person name="Shiraishi A."/>
            <person name="Nakayama K."/>
            <person name="Satake H."/>
        </authorList>
    </citation>
    <scope>NUCLEOTIDE SEQUENCE</scope>
</reference>
<evidence type="ECO:0000259" key="1">
    <source>
        <dbReference type="Pfam" id="PF07727"/>
    </source>
</evidence>
<comment type="caution">
    <text evidence="2">The sequence shown here is derived from an EMBL/GenBank/DDBJ whole genome shotgun (WGS) entry which is preliminary data.</text>
</comment>
<sequence length="184" mass="21219">MIRRSKLGIVKPINRLSLNTFSISPIPKNSSDALKDSQWRTAMYDEYNALVKNGTWILVPRSTSVNMVRSMSLFKHKFHADGTLSRYKARLIANGSSQQLGVDFDETFSPVVKPATIRMVLILVVFRQWLIHQLDVKNAFLNDDLSKTVYMHQPPGFVDSRYPYHVFLLQRSLYGLKQAPRAWF</sequence>
<dbReference type="InterPro" id="IPR043502">
    <property type="entry name" value="DNA/RNA_pol_sf"/>
</dbReference>
<proteinExistence type="predicted"/>
<dbReference type="EMBL" id="BQNB010016069">
    <property type="protein sequence ID" value="GJT47462.1"/>
    <property type="molecule type" value="Genomic_DNA"/>
</dbReference>
<evidence type="ECO:0000313" key="2">
    <source>
        <dbReference type="EMBL" id="GJT47462.1"/>
    </source>
</evidence>
<dbReference type="Pfam" id="PF07727">
    <property type="entry name" value="RVT_2"/>
    <property type="match status" value="1"/>
</dbReference>
<name>A0ABQ5E9A3_9ASTR</name>
<dbReference type="InterPro" id="IPR013103">
    <property type="entry name" value="RVT_2"/>
</dbReference>
<evidence type="ECO:0000313" key="3">
    <source>
        <dbReference type="Proteomes" id="UP001151760"/>
    </source>
</evidence>
<dbReference type="SUPFAM" id="SSF56672">
    <property type="entry name" value="DNA/RNA polymerases"/>
    <property type="match status" value="1"/>
</dbReference>
<accession>A0ABQ5E9A3</accession>
<organism evidence="2 3">
    <name type="scientific">Tanacetum coccineum</name>
    <dbReference type="NCBI Taxonomy" id="301880"/>
    <lineage>
        <taxon>Eukaryota</taxon>
        <taxon>Viridiplantae</taxon>
        <taxon>Streptophyta</taxon>
        <taxon>Embryophyta</taxon>
        <taxon>Tracheophyta</taxon>
        <taxon>Spermatophyta</taxon>
        <taxon>Magnoliopsida</taxon>
        <taxon>eudicotyledons</taxon>
        <taxon>Gunneridae</taxon>
        <taxon>Pentapetalae</taxon>
        <taxon>asterids</taxon>
        <taxon>campanulids</taxon>
        <taxon>Asterales</taxon>
        <taxon>Asteraceae</taxon>
        <taxon>Asteroideae</taxon>
        <taxon>Anthemideae</taxon>
        <taxon>Anthemidinae</taxon>
        <taxon>Tanacetum</taxon>
    </lineage>
</organism>
<dbReference type="Proteomes" id="UP001151760">
    <property type="component" value="Unassembled WGS sequence"/>
</dbReference>
<gene>
    <name evidence="2" type="ORF">Tco_0956177</name>
</gene>
<keyword evidence="3" id="KW-1185">Reference proteome</keyword>